<accession>A0A7W7W5X5</accession>
<dbReference type="Proteomes" id="UP000523007">
    <property type="component" value="Unassembled WGS sequence"/>
</dbReference>
<sequence>MTAPYTDRDGIPLHITPLPEEDGLGARLELRSEPTVDVSAADAPRVCQRILAAAGRDDIALACSACGLAPDDAETGPDDRCRHEAATKIHRRLTPPTSRVVDTASGSASGSPDLEAAVDAVLADWMRRHDQGDDGYAHDPSHATVVRDALTVALPYLQAGVRDGAAEADTDWARLALALIRGEESADVDPDDPGAWEVACASLAGDQGRIAELRAEVDRLTGQLNAEANAQALLRGEHDQARAEVDRLTESERSRPWMEVYTDPDTGPMIDQLTRELAEAHRERDVARAERDGRLTLAESSRLARQVDRYRTAWTSARQRAVEMRECAIDEMRWHHTLPGVTCADADAGWQRAVDSQVDLARRCKDDAATAYGRGAEDMREQAADEADSEGQERLATHIRHLELPDATPETGRDTESESAEPGDEVPTLAELTDRVDAVEDHTDRTGYRIDSLAHEYNRCVELLRTLAAEVMPGDGPTLSARVATLERTIRLAATTAEVCSAEDQCEDRARRIAARLDALENRMLAAEQDDAAEVPDDEESTDGQ</sequence>
<evidence type="ECO:0000313" key="3">
    <source>
        <dbReference type="EMBL" id="MBB4935682.1"/>
    </source>
</evidence>
<dbReference type="RefSeq" id="WP_184585451.1">
    <property type="nucleotide sequence ID" value="NZ_JACHJT010000003.1"/>
</dbReference>
<feature type="compositionally biased region" description="Acidic residues" evidence="2">
    <location>
        <begin position="528"/>
        <end position="545"/>
    </location>
</feature>
<evidence type="ECO:0000256" key="2">
    <source>
        <dbReference type="SAM" id="MobiDB-lite"/>
    </source>
</evidence>
<keyword evidence="4" id="KW-1185">Reference proteome</keyword>
<protein>
    <submittedName>
        <fullName evidence="3">Uncharacterized protein</fullName>
    </submittedName>
</protein>
<dbReference type="EMBL" id="JACHJT010000003">
    <property type="protein sequence ID" value="MBB4935682.1"/>
    <property type="molecule type" value="Genomic_DNA"/>
</dbReference>
<feature type="region of interest" description="Disordered" evidence="2">
    <location>
        <begin position="525"/>
        <end position="545"/>
    </location>
</feature>
<proteinExistence type="predicted"/>
<reference evidence="3 4" key="1">
    <citation type="submission" date="2020-08" db="EMBL/GenBank/DDBJ databases">
        <title>Sequencing the genomes of 1000 actinobacteria strains.</title>
        <authorList>
            <person name="Klenk H.-P."/>
        </authorList>
    </citation>
    <scope>NUCLEOTIDE SEQUENCE [LARGE SCALE GENOMIC DNA]</scope>
    <source>
        <strain evidence="3 4">DSM 102030</strain>
    </source>
</reference>
<dbReference type="AlphaFoldDB" id="A0A7W7W5X5"/>
<feature type="coiled-coil region" evidence="1">
    <location>
        <begin position="203"/>
        <end position="230"/>
    </location>
</feature>
<name>A0A7W7W5X5_9ACTN</name>
<feature type="region of interest" description="Disordered" evidence="2">
    <location>
        <begin position="398"/>
        <end position="428"/>
    </location>
</feature>
<evidence type="ECO:0000313" key="4">
    <source>
        <dbReference type="Proteomes" id="UP000523007"/>
    </source>
</evidence>
<organism evidence="3 4">
    <name type="scientific">Lipingzhangella halophila</name>
    <dbReference type="NCBI Taxonomy" id="1783352"/>
    <lineage>
        <taxon>Bacteria</taxon>
        <taxon>Bacillati</taxon>
        <taxon>Actinomycetota</taxon>
        <taxon>Actinomycetes</taxon>
        <taxon>Streptosporangiales</taxon>
        <taxon>Nocardiopsidaceae</taxon>
        <taxon>Lipingzhangella</taxon>
    </lineage>
</organism>
<keyword evidence="1" id="KW-0175">Coiled coil</keyword>
<comment type="caution">
    <text evidence="3">The sequence shown here is derived from an EMBL/GenBank/DDBJ whole genome shotgun (WGS) entry which is preliminary data.</text>
</comment>
<evidence type="ECO:0000256" key="1">
    <source>
        <dbReference type="SAM" id="Coils"/>
    </source>
</evidence>
<gene>
    <name evidence="3" type="ORF">F4561_006591</name>
</gene>